<dbReference type="PROSITE" id="PS51778">
    <property type="entry name" value="VAST"/>
    <property type="match status" value="1"/>
</dbReference>
<reference evidence="6" key="1">
    <citation type="journal article" date="2013" name="Nat. Genet.">
        <title>The draft genomes of soft-shell turtle and green sea turtle yield insights into the development and evolution of the turtle-specific body plan.</title>
        <authorList>
            <person name="Wang Z."/>
            <person name="Pascual-Anaya J."/>
            <person name="Zadissa A."/>
            <person name="Li W."/>
            <person name="Niimura Y."/>
            <person name="Huang Z."/>
            <person name="Li C."/>
            <person name="White S."/>
            <person name="Xiong Z."/>
            <person name="Fang D."/>
            <person name="Wang B."/>
            <person name="Ming Y."/>
            <person name="Chen Y."/>
            <person name="Zheng Y."/>
            <person name="Kuraku S."/>
            <person name="Pignatelli M."/>
            <person name="Herrero J."/>
            <person name="Beal K."/>
            <person name="Nozawa M."/>
            <person name="Li Q."/>
            <person name="Wang J."/>
            <person name="Zhang H."/>
            <person name="Yu L."/>
            <person name="Shigenobu S."/>
            <person name="Wang J."/>
            <person name="Liu J."/>
            <person name="Flicek P."/>
            <person name="Searle S."/>
            <person name="Wang J."/>
            <person name="Kuratani S."/>
            <person name="Yin Y."/>
            <person name="Aken B."/>
            <person name="Zhang G."/>
            <person name="Irie N."/>
        </authorList>
    </citation>
    <scope>NUCLEOTIDE SEQUENCE [LARGE SCALE GENOMIC DNA]</scope>
</reference>
<organism evidence="5 6">
    <name type="scientific">Chelonia mydas</name>
    <name type="common">Green sea-turtle</name>
    <name type="synonym">Chelonia agassizi</name>
    <dbReference type="NCBI Taxonomy" id="8469"/>
    <lineage>
        <taxon>Eukaryota</taxon>
        <taxon>Metazoa</taxon>
        <taxon>Chordata</taxon>
        <taxon>Craniata</taxon>
        <taxon>Vertebrata</taxon>
        <taxon>Euteleostomi</taxon>
        <taxon>Archelosauria</taxon>
        <taxon>Testudinata</taxon>
        <taxon>Testudines</taxon>
        <taxon>Cryptodira</taxon>
        <taxon>Durocryptodira</taxon>
        <taxon>Americhelydia</taxon>
        <taxon>Chelonioidea</taxon>
        <taxon>Cheloniidae</taxon>
        <taxon>Chelonia</taxon>
    </lineage>
</organism>
<feature type="region of interest" description="Disordered" evidence="3">
    <location>
        <begin position="295"/>
        <end position="337"/>
    </location>
</feature>
<keyword evidence="6" id="KW-1185">Reference proteome</keyword>
<evidence type="ECO:0000256" key="1">
    <source>
        <dbReference type="ARBA" id="ARBA00004370"/>
    </source>
</evidence>
<dbReference type="GO" id="GO:0015485">
    <property type="term" value="F:cholesterol binding"/>
    <property type="evidence" value="ECO:0007669"/>
    <property type="project" value="TreeGrafter"/>
</dbReference>
<name>M7BM16_CHEMY</name>
<dbReference type="STRING" id="8469.M7BM16"/>
<dbReference type="GO" id="GO:0005886">
    <property type="term" value="C:plasma membrane"/>
    <property type="evidence" value="ECO:0007669"/>
    <property type="project" value="TreeGrafter"/>
</dbReference>
<evidence type="ECO:0000256" key="2">
    <source>
        <dbReference type="ARBA" id="ARBA00023136"/>
    </source>
</evidence>
<dbReference type="InterPro" id="IPR031968">
    <property type="entry name" value="VASt"/>
</dbReference>
<dbReference type="Pfam" id="PF16016">
    <property type="entry name" value="VASt"/>
    <property type="match status" value="1"/>
</dbReference>
<dbReference type="Proteomes" id="UP000031443">
    <property type="component" value="Unassembled WGS sequence"/>
</dbReference>
<dbReference type="EMBL" id="KB524027">
    <property type="protein sequence ID" value="EMP36760.1"/>
    <property type="molecule type" value="Genomic_DNA"/>
</dbReference>
<dbReference type="PANTHER" id="PTHR23319:SF3">
    <property type="entry name" value="PROTEIN ASTER-B"/>
    <property type="match status" value="1"/>
</dbReference>
<protein>
    <submittedName>
        <fullName evidence="5">GRAM domain-containing protein 1B</fullName>
    </submittedName>
</protein>
<dbReference type="GO" id="GO:0032366">
    <property type="term" value="P:intracellular sterol transport"/>
    <property type="evidence" value="ECO:0007669"/>
    <property type="project" value="TreeGrafter"/>
</dbReference>
<comment type="subcellular location">
    <subcellularLocation>
        <location evidence="1">Membrane</location>
    </subcellularLocation>
</comment>
<keyword evidence="2" id="KW-0472">Membrane</keyword>
<evidence type="ECO:0000313" key="6">
    <source>
        <dbReference type="Proteomes" id="UP000031443"/>
    </source>
</evidence>
<sequence>MLCPGLALTRLTTSLCSPLRFAQTMYKASQESECYVIDAEVLTHDVPYHDYFYTINRYTLTRVARNKSRLRVSTELRYRKQPWGLVKSFIEKNFWSGLEDYFRHLESELTKTESMYLAEIHRQSPKEKMSKQSTLRRRKRPHAHLRVPHLEEVLSPVTTPTDEEVVHRIKHVAENRGQWELQSADQMLQICLLVLLKMTGVNTSKTAPSKDDFYVLFCYYQSASSLCVQVLGSGQVAMLYTATIKENNIEAQNKKPPPTDLKGSSSLIGPFGQVPTRLFELLNPLQERSITKATSTLPAGSAGSDRSPLALPSTPELHHGERRKQSQQGSGGRQSRTVRTRKFSVVLALESPFFTLYANGDAALSHL</sequence>
<evidence type="ECO:0000256" key="3">
    <source>
        <dbReference type="SAM" id="MobiDB-lite"/>
    </source>
</evidence>
<dbReference type="AlphaFoldDB" id="M7BM16"/>
<evidence type="ECO:0000259" key="4">
    <source>
        <dbReference type="PROSITE" id="PS51778"/>
    </source>
</evidence>
<dbReference type="PANTHER" id="PTHR23319">
    <property type="entry name" value="GRAM DOMAIN CONTAINING 1B, ISOFORM E"/>
    <property type="match status" value="1"/>
</dbReference>
<dbReference type="InterPro" id="IPR051482">
    <property type="entry name" value="Cholesterol_transport"/>
</dbReference>
<dbReference type="eggNOG" id="KOG1032">
    <property type="taxonomic scope" value="Eukaryota"/>
</dbReference>
<dbReference type="GO" id="GO:0005789">
    <property type="term" value="C:endoplasmic reticulum membrane"/>
    <property type="evidence" value="ECO:0007669"/>
    <property type="project" value="TreeGrafter"/>
</dbReference>
<proteinExistence type="predicted"/>
<dbReference type="GO" id="GO:0120020">
    <property type="term" value="F:cholesterol transfer activity"/>
    <property type="evidence" value="ECO:0007669"/>
    <property type="project" value="TreeGrafter"/>
</dbReference>
<evidence type="ECO:0000313" key="5">
    <source>
        <dbReference type="EMBL" id="EMP36760.1"/>
    </source>
</evidence>
<feature type="domain" description="VASt" evidence="4">
    <location>
        <begin position="1"/>
        <end position="117"/>
    </location>
</feature>
<dbReference type="GO" id="GO:0140268">
    <property type="term" value="C:endoplasmic reticulum-plasma membrane contact site"/>
    <property type="evidence" value="ECO:0007669"/>
    <property type="project" value="TreeGrafter"/>
</dbReference>
<feature type="region of interest" description="Disordered" evidence="3">
    <location>
        <begin position="122"/>
        <end position="141"/>
    </location>
</feature>
<gene>
    <name evidence="5" type="ORF">UY3_06038</name>
</gene>
<accession>M7BM16</accession>